<reference evidence="2 3" key="1">
    <citation type="submission" date="2016-04" db="EMBL/GenBank/DDBJ databases">
        <title>Peptidophaga gingivicola gen. nov., sp. nov., isolated from human subgingival plaque.</title>
        <authorList>
            <person name="Beall C.J."/>
            <person name="Mokrzan E.M."/>
            <person name="Griffen A.L."/>
            <person name="Leys E.J."/>
        </authorList>
    </citation>
    <scope>NUCLEOTIDE SEQUENCE [LARGE SCALE GENOMIC DNA]</scope>
    <source>
        <strain evidence="2 3">BA112</strain>
    </source>
</reference>
<organism evidence="2 3">
    <name type="scientific">Peptidiphaga gingivicola</name>
    <dbReference type="NCBI Taxonomy" id="2741497"/>
    <lineage>
        <taxon>Bacteria</taxon>
        <taxon>Bacillati</taxon>
        <taxon>Actinomycetota</taxon>
        <taxon>Actinomycetes</taxon>
        <taxon>Actinomycetales</taxon>
        <taxon>Actinomycetaceae</taxon>
        <taxon>Peptidiphaga</taxon>
    </lineage>
</organism>
<name>A0A179B4J6_9ACTO</name>
<dbReference type="PROSITE" id="PS51273">
    <property type="entry name" value="GATASE_TYPE_1"/>
    <property type="match status" value="1"/>
</dbReference>
<dbReference type="RefSeq" id="WP_009197833.1">
    <property type="nucleotide sequence ID" value="NZ_LVZK01000001.1"/>
</dbReference>
<dbReference type="GO" id="GO:0005829">
    <property type="term" value="C:cytosol"/>
    <property type="evidence" value="ECO:0007669"/>
    <property type="project" value="TreeGrafter"/>
</dbReference>
<keyword evidence="2" id="KW-0808">Transferase</keyword>
<dbReference type="Pfam" id="PF00117">
    <property type="entry name" value="GATase"/>
    <property type="match status" value="1"/>
</dbReference>
<gene>
    <name evidence="2" type="ORF">A4H34_02975</name>
</gene>
<dbReference type="PANTHER" id="PTHR42695">
    <property type="entry name" value="GLUTAMINE AMIDOTRANSFERASE YLR126C-RELATED"/>
    <property type="match status" value="1"/>
</dbReference>
<dbReference type="EMBL" id="LVZK01000001">
    <property type="protein sequence ID" value="OAP86153.1"/>
    <property type="molecule type" value="Genomic_DNA"/>
</dbReference>
<dbReference type="STRING" id="1823756.A4H34_02975"/>
<keyword evidence="2" id="KW-0315">Glutamine amidotransferase</keyword>
<evidence type="ECO:0000259" key="1">
    <source>
        <dbReference type="Pfam" id="PF00117"/>
    </source>
</evidence>
<dbReference type="PANTHER" id="PTHR42695:SF5">
    <property type="entry name" value="GLUTAMINE AMIDOTRANSFERASE YLR126C-RELATED"/>
    <property type="match status" value="1"/>
</dbReference>
<dbReference type="SUPFAM" id="SSF52317">
    <property type="entry name" value="Class I glutamine amidotransferase-like"/>
    <property type="match status" value="1"/>
</dbReference>
<evidence type="ECO:0000313" key="3">
    <source>
        <dbReference type="Proteomes" id="UP000078368"/>
    </source>
</evidence>
<comment type="caution">
    <text evidence="2">The sequence shown here is derived from an EMBL/GenBank/DDBJ whole genome shotgun (WGS) entry which is preliminary data.</text>
</comment>
<sequence length="256" mass="27947">MTNTPSIVQTAQPFLLAVCRMPGAIADDELETIIDWGRLDPNSGIETISLVDEDAVDPASLDLSRYSGVIITGSPFGFGQDENRKSREHQVMEHRILALSKRLVEEDVPTLGICFGLQAIVKALGGELVEGYGEDLQAPRMTLTPEAAGDPLTADMPQVFYGYTGHAEAVGDVPGDGVVLATGDYCRVQMVRWGENVYGTQFHPEITREGMRIRINTYGDTYYPADERAAVIARCDAAEVAESNRLITKFVARYSS</sequence>
<dbReference type="InterPro" id="IPR017926">
    <property type="entry name" value="GATASE"/>
</dbReference>
<dbReference type="InterPro" id="IPR029062">
    <property type="entry name" value="Class_I_gatase-like"/>
</dbReference>
<dbReference type="AlphaFoldDB" id="A0A179B4J6"/>
<protein>
    <submittedName>
        <fullName evidence="2">Glutamine amidotransferase</fullName>
    </submittedName>
</protein>
<dbReference type="CDD" id="cd01741">
    <property type="entry name" value="GATase1_1"/>
    <property type="match status" value="1"/>
</dbReference>
<dbReference type="Proteomes" id="UP000078368">
    <property type="component" value="Unassembled WGS sequence"/>
</dbReference>
<keyword evidence="3" id="KW-1185">Reference proteome</keyword>
<dbReference type="InterPro" id="IPR044992">
    <property type="entry name" value="ChyE-like"/>
</dbReference>
<dbReference type="OrthoDB" id="5196541at2"/>
<evidence type="ECO:0000313" key="2">
    <source>
        <dbReference type="EMBL" id="OAP86153.1"/>
    </source>
</evidence>
<dbReference type="GO" id="GO:0016740">
    <property type="term" value="F:transferase activity"/>
    <property type="evidence" value="ECO:0007669"/>
    <property type="project" value="UniProtKB-KW"/>
</dbReference>
<dbReference type="Gene3D" id="3.40.50.880">
    <property type="match status" value="1"/>
</dbReference>
<accession>A0A179B4J6</accession>
<feature type="domain" description="Glutamine amidotransferase" evidence="1">
    <location>
        <begin position="62"/>
        <end position="208"/>
    </location>
</feature>
<proteinExistence type="predicted"/>